<dbReference type="GO" id="GO:0016020">
    <property type="term" value="C:membrane"/>
    <property type="evidence" value="ECO:0007669"/>
    <property type="project" value="InterPro"/>
</dbReference>
<dbReference type="PROSITE" id="PS50893">
    <property type="entry name" value="ABC_TRANSPORTER_2"/>
    <property type="match status" value="1"/>
</dbReference>
<keyword evidence="4" id="KW-0067">ATP-binding</keyword>
<evidence type="ECO:0000256" key="1">
    <source>
        <dbReference type="ARBA" id="ARBA00005417"/>
    </source>
</evidence>
<comment type="similarity">
    <text evidence="1">Belongs to the ABC transporter superfamily.</text>
</comment>
<dbReference type="Proteomes" id="UP000050454">
    <property type="component" value="Unassembled WGS sequence"/>
</dbReference>
<dbReference type="OrthoDB" id="9785229at2"/>
<proteinExistence type="inferred from homology"/>
<evidence type="ECO:0000256" key="4">
    <source>
        <dbReference type="ARBA" id="ARBA00022840"/>
    </source>
</evidence>
<dbReference type="InterPro" id="IPR050683">
    <property type="entry name" value="Bact_Polysacc_Export_ATP-bd"/>
</dbReference>
<dbReference type="GO" id="GO:0016887">
    <property type="term" value="F:ATP hydrolysis activity"/>
    <property type="evidence" value="ECO:0007669"/>
    <property type="project" value="InterPro"/>
</dbReference>
<evidence type="ECO:0000256" key="2">
    <source>
        <dbReference type="ARBA" id="ARBA00022448"/>
    </source>
</evidence>
<dbReference type="InterPro" id="IPR015860">
    <property type="entry name" value="ABC_transpr_TagH-like"/>
</dbReference>
<dbReference type="PANTHER" id="PTHR46743">
    <property type="entry name" value="TEICHOIC ACIDS EXPORT ATP-BINDING PROTEIN TAGH"/>
    <property type="match status" value="1"/>
</dbReference>
<keyword evidence="2" id="KW-0813">Transport</keyword>
<sequence>MSVIEINNASKSYVIKHKLNKGNTLRDDIVNFTNSVFRGKKASKKELFWALKDINLKVEQGDRLGLIGSNGAGKSTLLKLLSRITAPTSGEIKITGRMASLLEVGTGFHPELTGRENIYLNGSILGMRKYEINQQFDNIVEFAGIQKFLDTPVKRYSSGMYVRLGFAIAAHLEPEILVVDEVLAVGDADFQKKSIGKMRDVSKSGRTILFVSHNLTAVESLCNKGAFLNKGELIDHGPIKNVINNYIQKVSSFKIKQEWIDISDAPGENGIYAKRVELTSDEGLESGIQLTTRIPLKIEYEFWNDLEGANLNLSVFLYSMTGECIFNMANESQSFSKGIVSSEFRIPGDFLNDGSYFISLMVVQDGLKPLFVFDEALQFDIHDFRENSEYLGKWPGAIRPMHLKVKSWQKELAE</sequence>
<protein>
    <submittedName>
        <fullName evidence="6">ABC transporter</fullName>
    </submittedName>
</protein>
<dbReference type="STRING" id="1605367.AFM12_04490"/>
<evidence type="ECO:0000259" key="5">
    <source>
        <dbReference type="PROSITE" id="PS50893"/>
    </source>
</evidence>
<evidence type="ECO:0000313" key="7">
    <source>
        <dbReference type="Proteomes" id="UP000050454"/>
    </source>
</evidence>
<feature type="domain" description="ABC transporter" evidence="5">
    <location>
        <begin position="30"/>
        <end position="255"/>
    </location>
</feature>
<keyword evidence="7" id="KW-1185">Reference proteome</keyword>
<dbReference type="Pfam" id="PF00005">
    <property type="entry name" value="ABC_tran"/>
    <property type="match status" value="1"/>
</dbReference>
<organism evidence="6 7">
    <name type="scientific">Jiulongibacter sediminis</name>
    <dbReference type="NCBI Taxonomy" id="1605367"/>
    <lineage>
        <taxon>Bacteria</taxon>
        <taxon>Pseudomonadati</taxon>
        <taxon>Bacteroidota</taxon>
        <taxon>Cytophagia</taxon>
        <taxon>Cytophagales</taxon>
        <taxon>Leadbetterellaceae</taxon>
        <taxon>Jiulongibacter</taxon>
    </lineage>
</organism>
<evidence type="ECO:0000313" key="6">
    <source>
        <dbReference type="EMBL" id="KPM49838.1"/>
    </source>
</evidence>
<evidence type="ECO:0000256" key="3">
    <source>
        <dbReference type="ARBA" id="ARBA00022741"/>
    </source>
</evidence>
<comment type="caution">
    <text evidence="6">The sequence shown here is derived from an EMBL/GenBank/DDBJ whole genome shotgun (WGS) entry which is preliminary data.</text>
</comment>
<dbReference type="SMART" id="SM00382">
    <property type="entry name" value="AAA"/>
    <property type="match status" value="1"/>
</dbReference>
<name>A0A0P7BG06_9BACT</name>
<dbReference type="CDD" id="cd10147">
    <property type="entry name" value="Wzt_C-like"/>
    <property type="match status" value="1"/>
</dbReference>
<dbReference type="InterPro" id="IPR027417">
    <property type="entry name" value="P-loop_NTPase"/>
</dbReference>
<dbReference type="InterPro" id="IPR003439">
    <property type="entry name" value="ABC_transporter-like_ATP-bd"/>
</dbReference>
<dbReference type="SUPFAM" id="SSF52540">
    <property type="entry name" value="P-loop containing nucleoside triphosphate hydrolases"/>
    <property type="match status" value="1"/>
</dbReference>
<reference evidence="6 7" key="1">
    <citation type="submission" date="2015-07" db="EMBL/GenBank/DDBJ databases">
        <title>The draft genome sequence of Leadbetterella sp. JN14-9.</title>
        <authorList>
            <person name="Liu Y."/>
            <person name="Du J."/>
            <person name="Shao Z."/>
        </authorList>
    </citation>
    <scope>NUCLEOTIDE SEQUENCE [LARGE SCALE GENOMIC DNA]</scope>
    <source>
        <strain evidence="6 7">JN14-9</strain>
    </source>
</reference>
<dbReference type="InterPro" id="IPR029439">
    <property type="entry name" value="Wzt_C"/>
</dbReference>
<dbReference type="InterPro" id="IPR003593">
    <property type="entry name" value="AAA+_ATPase"/>
</dbReference>
<accession>A0A0P7BG06</accession>
<dbReference type="EMBL" id="LGTQ01000005">
    <property type="protein sequence ID" value="KPM49838.1"/>
    <property type="molecule type" value="Genomic_DNA"/>
</dbReference>
<dbReference type="PANTHER" id="PTHR46743:SF2">
    <property type="entry name" value="TEICHOIC ACIDS EXPORT ATP-BINDING PROTEIN TAGH"/>
    <property type="match status" value="1"/>
</dbReference>
<dbReference type="GO" id="GO:0005524">
    <property type="term" value="F:ATP binding"/>
    <property type="evidence" value="ECO:0007669"/>
    <property type="project" value="UniProtKB-KW"/>
</dbReference>
<dbReference type="PATRIC" id="fig|1605367.3.peg.2248"/>
<dbReference type="GO" id="GO:0140359">
    <property type="term" value="F:ABC-type transporter activity"/>
    <property type="evidence" value="ECO:0007669"/>
    <property type="project" value="InterPro"/>
</dbReference>
<keyword evidence="3" id="KW-0547">Nucleotide-binding</keyword>
<dbReference type="Gene3D" id="3.40.50.300">
    <property type="entry name" value="P-loop containing nucleotide triphosphate hydrolases"/>
    <property type="match status" value="1"/>
</dbReference>
<dbReference type="CDD" id="cd03220">
    <property type="entry name" value="ABC_KpsT_Wzt"/>
    <property type="match status" value="1"/>
</dbReference>
<dbReference type="AlphaFoldDB" id="A0A0P7BG06"/>
<gene>
    <name evidence="6" type="ORF">AFM12_04490</name>
</gene>
<dbReference type="RefSeq" id="WP_055144311.1">
    <property type="nucleotide sequence ID" value="NZ_JXSZ01000005.1"/>
</dbReference>